<dbReference type="InterPro" id="IPR037045">
    <property type="entry name" value="S8pro/Inhibitor_I9_sf"/>
</dbReference>
<sequence>MSEQNYIVTFKSTALQDEIDKFVDNVANDGGEIGHRFKISKGFSAKLSQKNFDSLNSLQADPDSIVESIEADGVVTTQ</sequence>
<organism evidence="2 3">
    <name type="scientific">Roridomyces roridus</name>
    <dbReference type="NCBI Taxonomy" id="1738132"/>
    <lineage>
        <taxon>Eukaryota</taxon>
        <taxon>Fungi</taxon>
        <taxon>Dikarya</taxon>
        <taxon>Basidiomycota</taxon>
        <taxon>Agaricomycotina</taxon>
        <taxon>Agaricomycetes</taxon>
        <taxon>Agaricomycetidae</taxon>
        <taxon>Agaricales</taxon>
        <taxon>Marasmiineae</taxon>
        <taxon>Mycenaceae</taxon>
        <taxon>Roridomyces</taxon>
    </lineage>
</organism>
<evidence type="ECO:0000256" key="1">
    <source>
        <dbReference type="ARBA" id="ARBA00038069"/>
    </source>
</evidence>
<dbReference type="EMBL" id="JARKIF010000002">
    <property type="protein sequence ID" value="KAJ7647340.1"/>
    <property type="molecule type" value="Genomic_DNA"/>
</dbReference>
<dbReference type="SUPFAM" id="SSF54897">
    <property type="entry name" value="Protease propeptides/inhibitors"/>
    <property type="match status" value="1"/>
</dbReference>
<evidence type="ECO:0000313" key="3">
    <source>
        <dbReference type="Proteomes" id="UP001221142"/>
    </source>
</evidence>
<reference evidence="2" key="1">
    <citation type="submission" date="2023-03" db="EMBL/GenBank/DDBJ databases">
        <title>Massive genome expansion in bonnet fungi (Mycena s.s.) driven by repeated elements and novel gene families across ecological guilds.</title>
        <authorList>
            <consortium name="Lawrence Berkeley National Laboratory"/>
            <person name="Harder C.B."/>
            <person name="Miyauchi S."/>
            <person name="Viragh M."/>
            <person name="Kuo A."/>
            <person name="Thoen E."/>
            <person name="Andreopoulos B."/>
            <person name="Lu D."/>
            <person name="Skrede I."/>
            <person name="Drula E."/>
            <person name="Henrissat B."/>
            <person name="Morin E."/>
            <person name="Kohler A."/>
            <person name="Barry K."/>
            <person name="LaButti K."/>
            <person name="Morin E."/>
            <person name="Salamov A."/>
            <person name="Lipzen A."/>
            <person name="Mereny Z."/>
            <person name="Hegedus B."/>
            <person name="Baldrian P."/>
            <person name="Stursova M."/>
            <person name="Weitz H."/>
            <person name="Taylor A."/>
            <person name="Grigoriev I.V."/>
            <person name="Nagy L.G."/>
            <person name="Martin F."/>
            <person name="Kauserud H."/>
        </authorList>
    </citation>
    <scope>NUCLEOTIDE SEQUENCE</scope>
    <source>
        <strain evidence="2">9284</strain>
    </source>
</reference>
<keyword evidence="3" id="KW-1185">Reference proteome</keyword>
<evidence type="ECO:0000313" key="2">
    <source>
        <dbReference type="EMBL" id="KAJ7647340.1"/>
    </source>
</evidence>
<dbReference type="PANTHER" id="PTHR28288:SF2">
    <property type="entry name" value="PROTEASE B INHIBITOR 2"/>
    <property type="match status" value="1"/>
</dbReference>
<dbReference type="Proteomes" id="UP001221142">
    <property type="component" value="Unassembled WGS sequence"/>
</dbReference>
<accession>A0AAD7CF77</accession>
<protein>
    <recommendedName>
        <fullName evidence="4">Inhibitor I9 domain-containing protein</fullName>
    </recommendedName>
</protein>
<proteinExistence type="inferred from homology"/>
<comment type="caution">
    <text evidence="2">The sequence shown here is derived from an EMBL/GenBank/DDBJ whole genome shotgun (WGS) entry which is preliminary data.</text>
</comment>
<dbReference type="GO" id="GO:0042144">
    <property type="term" value="P:vacuole fusion, non-autophagic"/>
    <property type="evidence" value="ECO:0007669"/>
    <property type="project" value="TreeGrafter"/>
</dbReference>
<dbReference type="GO" id="GO:0004866">
    <property type="term" value="F:endopeptidase inhibitor activity"/>
    <property type="evidence" value="ECO:0007669"/>
    <property type="project" value="TreeGrafter"/>
</dbReference>
<dbReference type="Gene3D" id="3.30.70.80">
    <property type="entry name" value="Peptidase S8 propeptide/proteinase inhibitor I9"/>
    <property type="match status" value="1"/>
</dbReference>
<gene>
    <name evidence="2" type="ORF">FB45DRAFT_893158</name>
</gene>
<comment type="similarity">
    <text evidence="1">Belongs to the protease inhibitor I9 family.</text>
</comment>
<dbReference type="PANTHER" id="PTHR28288">
    <property type="entry name" value="PROTEASE B INHIBITOR 2"/>
    <property type="match status" value="1"/>
</dbReference>
<dbReference type="InterPro" id="IPR052471">
    <property type="entry name" value="PBI_I9"/>
</dbReference>
<name>A0AAD7CF77_9AGAR</name>
<dbReference type="AlphaFoldDB" id="A0AAD7CF77"/>
<evidence type="ECO:0008006" key="4">
    <source>
        <dbReference type="Google" id="ProtNLM"/>
    </source>
</evidence>